<reference evidence="6 7" key="1">
    <citation type="submission" date="2020-08" db="EMBL/GenBank/DDBJ databases">
        <title>Sequencing the genomes of 1000 actinobacteria strains.</title>
        <authorList>
            <person name="Klenk H.-P."/>
        </authorList>
    </citation>
    <scope>NUCLEOTIDE SEQUENCE [LARGE SCALE GENOMIC DNA]</scope>
    <source>
        <strain evidence="6 7">DSM 44551</strain>
    </source>
</reference>
<keyword evidence="3 6" id="KW-0326">Glycosidase</keyword>
<name>A0A7W8VGP6_9ACTN</name>
<dbReference type="EMBL" id="JACHDB010000002">
    <property type="protein sequence ID" value="MBB5435383.1"/>
    <property type="molecule type" value="Genomic_DNA"/>
</dbReference>
<dbReference type="SUPFAM" id="SSF51445">
    <property type="entry name" value="(Trans)glycosidases"/>
    <property type="match status" value="1"/>
</dbReference>
<dbReference type="GO" id="GO:0009254">
    <property type="term" value="P:peptidoglycan turnover"/>
    <property type="evidence" value="ECO:0007669"/>
    <property type="project" value="TreeGrafter"/>
</dbReference>
<gene>
    <name evidence="6" type="ORF">HDA36_005531</name>
</gene>
<dbReference type="GO" id="GO:0004563">
    <property type="term" value="F:beta-N-acetylhexosaminidase activity"/>
    <property type="evidence" value="ECO:0007669"/>
    <property type="project" value="UniProtKB-EC"/>
</dbReference>
<evidence type="ECO:0000259" key="5">
    <source>
        <dbReference type="Pfam" id="PF00933"/>
    </source>
</evidence>
<dbReference type="InterPro" id="IPR036962">
    <property type="entry name" value="Glyco_hydro_3_N_sf"/>
</dbReference>
<evidence type="ECO:0000256" key="4">
    <source>
        <dbReference type="SAM" id="MobiDB-lite"/>
    </source>
</evidence>
<comment type="caution">
    <text evidence="6">The sequence shown here is derived from an EMBL/GenBank/DDBJ whole genome shotgun (WGS) entry which is preliminary data.</text>
</comment>
<sequence length="350" mass="35279">MGAAERIERAAASVLMPGFLGTEPPPWLARAVRGGLGSVLYFGQNFTGDTARLSAELHRLAPGLLIASDEEGGAVSRLHAGGPAPYPSHAELGAADDTDRTREVARALGEELAGVGVDAALSPVVDVNSDPLNPVIGVRAFGDRPDLAARHGAAFVEGLHRAGRASAAKHFPGHGDTRVDSHAALPVIDIGADLLAERELVPFAAAVRAGADMVMAGHIVVPAVDGAPASVSPRWYALLREDLGFAGVAITDALDMKGLAHFTGAADPVEGVARGAVAALAAGADLLCLGNPATAGGTGEEAYRAALEAVSSAVAAGEVPESRLTEASARVAALSARVRPGAARGGLQTP</sequence>
<dbReference type="InterPro" id="IPR017853">
    <property type="entry name" value="GH"/>
</dbReference>
<dbReference type="PANTHER" id="PTHR30480:SF16">
    <property type="entry name" value="GLYCOSIDE HYDROLASE FAMILY 3 DOMAIN PROTEIN"/>
    <property type="match status" value="1"/>
</dbReference>
<dbReference type="EC" id="3.2.1.52" evidence="6"/>
<dbReference type="InterPro" id="IPR001764">
    <property type="entry name" value="Glyco_hydro_3_N"/>
</dbReference>
<protein>
    <submittedName>
        <fullName evidence="6">Beta-N-acetylhexosaminidase</fullName>
        <ecNumber evidence="6">3.2.1.52</ecNumber>
    </submittedName>
</protein>
<dbReference type="Pfam" id="PF00933">
    <property type="entry name" value="Glyco_hydro_3"/>
    <property type="match status" value="1"/>
</dbReference>
<dbReference type="AlphaFoldDB" id="A0A7W8VGP6"/>
<keyword evidence="7" id="KW-1185">Reference proteome</keyword>
<accession>A0A7W8VGP6</accession>
<comment type="similarity">
    <text evidence="1">Belongs to the glycosyl hydrolase 3 family.</text>
</comment>
<evidence type="ECO:0000313" key="6">
    <source>
        <dbReference type="EMBL" id="MBB5435383.1"/>
    </source>
</evidence>
<proteinExistence type="inferred from homology"/>
<dbReference type="GO" id="GO:0005975">
    <property type="term" value="P:carbohydrate metabolic process"/>
    <property type="evidence" value="ECO:0007669"/>
    <property type="project" value="InterPro"/>
</dbReference>
<evidence type="ECO:0000256" key="1">
    <source>
        <dbReference type="ARBA" id="ARBA00005336"/>
    </source>
</evidence>
<evidence type="ECO:0000256" key="2">
    <source>
        <dbReference type="ARBA" id="ARBA00022801"/>
    </source>
</evidence>
<evidence type="ECO:0000313" key="7">
    <source>
        <dbReference type="Proteomes" id="UP000572635"/>
    </source>
</evidence>
<feature type="domain" description="Glycoside hydrolase family 3 N-terminal" evidence="5">
    <location>
        <begin position="52"/>
        <end position="333"/>
    </location>
</feature>
<organism evidence="6 7">
    <name type="scientific">Nocardiopsis composta</name>
    <dbReference type="NCBI Taxonomy" id="157465"/>
    <lineage>
        <taxon>Bacteria</taxon>
        <taxon>Bacillati</taxon>
        <taxon>Actinomycetota</taxon>
        <taxon>Actinomycetes</taxon>
        <taxon>Streptosporangiales</taxon>
        <taxon>Nocardiopsidaceae</taxon>
        <taxon>Nocardiopsis</taxon>
    </lineage>
</organism>
<dbReference type="PANTHER" id="PTHR30480">
    <property type="entry name" value="BETA-HEXOSAMINIDASE-RELATED"/>
    <property type="match status" value="1"/>
</dbReference>
<dbReference type="InterPro" id="IPR050226">
    <property type="entry name" value="NagZ_Beta-hexosaminidase"/>
</dbReference>
<dbReference type="Proteomes" id="UP000572635">
    <property type="component" value="Unassembled WGS sequence"/>
</dbReference>
<keyword evidence="2 6" id="KW-0378">Hydrolase</keyword>
<feature type="region of interest" description="Disordered" evidence="4">
    <location>
        <begin position="76"/>
        <end position="99"/>
    </location>
</feature>
<dbReference type="RefSeq" id="WP_184398141.1">
    <property type="nucleotide sequence ID" value="NZ_BAAAJD010000131.1"/>
</dbReference>
<evidence type="ECO:0000256" key="3">
    <source>
        <dbReference type="ARBA" id="ARBA00023295"/>
    </source>
</evidence>
<dbReference type="Gene3D" id="3.20.20.300">
    <property type="entry name" value="Glycoside hydrolase, family 3, N-terminal domain"/>
    <property type="match status" value="1"/>
</dbReference>